<dbReference type="PANTHER" id="PTHR33048">
    <property type="entry name" value="PTH11-LIKE INTEGRAL MEMBRANE PROTEIN (AFU_ORTHOLOGUE AFUA_5G11245)"/>
    <property type="match status" value="1"/>
</dbReference>
<feature type="transmembrane region" description="Helical" evidence="7">
    <location>
        <begin position="6"/>
        <end position="26"/>
    </location>
</feature>
<dbReference type="AlphaFoldDB" id="A0A6A6SZ05"/>
<dbReference type="InterPro" id="IPR049326">
    <property type="entry name" value="Rhodopsin_dom_fungi"/>
</dbReference>
<comment type="subcellular location">
    <subcellularLocation>
        <location evidence="1">Membrane</location>
        <topology evidence="1">Multi-pass membrane protein</topology>
    </subcellularLocation>
</comment>
<dbReference type="EMBL" id="MU004407">
    <property type="protein sequence ID" value="KAF2652201.1"/>
    <property type="molecule type" value="Genomic_DNA"/>
</dbReference>
<dbReference type="Proteomes" id="UP000799324">
    <property type="component" value="Unassembled WGS sequence"/>
</dbReference>
<dbReference type="GO" id="GO:0016020">
    <property type="term" value="C:membrane"/>
    <property type="evidence" value="ECO:0007669"/>
    <property type="project" value="UniProtKB-SubCell"/>
</dbReference>
<proteinExistence type="inferred from homology"/>
<dbReference type="InterPro" id="IPR052337">
    <property type="entry name" value="SAT4-like"/>
</dbReference>
<evidence type="ECO:0000256" key="3">
    <source>
        <dbReference type="ARBA" id="ARBA00022989"/>
    </source>
</evidence>
<protein>
    <recommendedName>
        <fullName evidence="8">Rhodopsin domain-containing protein</fullName>
    </recommendedName>
</protein>
<keyword evidence="2 7" id="KW-0812">Transmembrane</keyword>
<feature type="transmembrane region" description="Helical" evidence="7">
    <location>
        <begin position="127"/>
        <end position="149"/>
    </location>
</feature>
<evidence type="ECO:0000313" key="9">
    <source>
        <dbReference type="EMBL" id="KAF2652201.1"/>
    </source>
</evidence>
<feature type="transmembrane region" description="Helical" evidence="7">
    <location>
        <begin position="177"/>
        <end position="196"/>
    </location>
</feature>
<comment type="similarity">
    <text evidence="5">Belongs to the SAT4 family.</text>
</comment>
<keyword evidence="4 7" id="KW-0472">Membrane</keyword>
<evidence type="ECO:0000256" key="4">
    <source>
        <dbReference type="ARBA" id="ARBA00023136"/>
    </source>
</evidence>
<evidence type="ECO:0000256" key="2">
    <source>
        <dbReference type="ARBA" id="ARBA00022692"/>
    </source>
</evidence>
<keyword evidence="3 7" id="KW-1133">Transmembrane helix</keyword>
<reference evidence="9" key="1">
    <citation type="journal article" date="2020" name="Stud. Mycol.">
        <title>101 Dothideomycetes genomes: a test case for predicting lifestyles and emergence of pathogens.</title>
        <authorList>
            <person name="Haridas S."/>
            <person name="Albert R."/>
            <person name="Binder M."/>
            <person name="Bloem J."/>
            <person name="Labutti K."/>
            <person name="Salamov A."/>
            <person name="Andreopoulos B."/>
            <person name="Baker S."/>
            <person name="Barry K."/>
            <person name="Bills G."/>
            <person name="Bluhm B."/>
            <person name="Cannon C."/>
            <person name="Castanera R."/>
            <person name="Culley D."/>
            <person name="Daum C."/>
            <person name="Ezra D."/>
            <person name="Gonzalez J."/>
            <person name="Henrissat B."/>
            <person name="Kuo A."/>
            <person name="Liang C."/>
            <person name="Lipzen A."/>
            <person name="Lutzoni F."/>
            <person name="Magnuson J."/>
            <person name="Mondo S."/>
            <person name="Nolan M."/>
            <person name="Ohm R."/>
            <person name="Pangilinan J."/>
            <person name="Park H.-J."/>
            <person name="Ramirez L."/>
            <person name="Alfaro M."/>
            <person name="Sun H."/>
            <person name="Tritt A."/>
            <person name="Yoshinaga Y."/>
            <person name="Zwiers L.-H."/>
            <person name="Turgeon B."/>
            <person name="Goodwin S."/>
            <person name="Spatafora J."/>
            <person name="Crous P."/>
            <person name="Grigoriev I."/>
        </authorList>
    </citation>
    <scope>NUCLEOTIDE SEQUENCE</scope>
    <source>
        <strain evidence="9">CBS 122681</strain>
    </source>
</reference>
<feature type="domain" description="Rhodopsin" evidence="8">
    <location>
        <begin position="26"/>
        <end position="272"/>
    </location>
</feature>
<evidence type="ECO:0000259" key="8">
    <source>
        <dbReference type="Pfam" id="PF20684"/>
    </source>
</evidence>
<feature type="region of interest" description="Disordered" evidence="6">
    <location>
        <begin position="282"/>
        <end position="305"/>
    </location>
</feature>
<evidence type="ECO:0000256" key="1">
    <source>
        <dbReference type="ARBA" id="ARBA00004141"/>
    </source>
</evidence>
<sequence length="305" mass="34661">MGGDRSSALIVNTIWSAIAAIVIVTLRISFRSYRRQFDVSDACITLSLASSIAQDVFNLIPYIHYGYGKHAAEVPKILRTSATPKLLFWLNQIFFKLSTGLSKLSLCLVYTRLFQRADIRIIRYTRVVVYVITFTVVTYYGAATFVSTFQCNPIRKAWKTATHGTCIDNDEFRLGTAWINVITSFALVFTPLPALHYMKDRRPEVSELIGLILLGLAHTGCTLTRLVMNMMRYPPDVGDPQWTNTPANTIAMVENNIGIVAASLVVMRPCFRFISNKLHGRPGQEGLDNRRRRQKYKWQAERRIE</sequence>
<feature type="transmembrane region" description="Helical" evidence="7">
    <location>
        <begin position="208"/>
        <end position="227"/>
    </location>
</feature>
<evidence type="ECO:0000256" key="7">
    <source>
        <dbReference type="SAM" id="Phobius"/>
    </source>
</evidence>
<evidence type="ECO:0000313" key="10">
    <source>
        <dbReference type="Proteomes" id="UP000799324"/>
    </source>
</evidence>
<gene>
    <name evidence="9" type="ORF">K491DRAFT_63662</name>
</gene>
<evidence type="ECO:0000256" key="5">
    <source>
        <dbReference type="ARBA" id="ARBA00038359"/>
    </source>
</evidence>
<feature type="transmembrane region" description="Helical" evidence="7">
    <location>
        <begin position="247"/>
        <end position="267"/>
    </location>
</feature>
<dbReference type="PANTHER" id="PTHR33048:SF55">
    <property type="entry name" value="INTEGRAL MEMBRANE PROTEIN"/>
    <property type="match status" value="1"/>
</dbReference>
<name>A0A6A6SZ05_9PLEO</name>
<dbReference type="OrthoDB" id="3648173at2759"/>
<evidence type="ECO:0000256" key="6">
    <source>
        <dbReference type="SAM" id="MobiDB-lite"/>
    </source>
</evidence>
<dbReference type="Pfam" id="PF20684">
    <property type="entry name" value="Fung_rhodopsin"/>
    <property type="match status" value="1"/>
</dbReference>
<organism evidence="9 10">
    <name type="scientific">Lophiostoma macrostomum CBS 122681</name>
    <dbReference type="NCBI Taxonomy" id="1314788"/>
    <lineage>
        <taxon>Eukaryota</taxon>
        <taxon>Fungi</taxon>
        <taxon>Dikarya</taxon>
        <taxon>Ascomycota</taxon>
        <taxon>Pezizomycotina</taxon>
        <taxon>Dothideomycetes</taxon>
        <taxon>Pleosporomycetidae</taxon>
        <taxon>Pleosporales</taxon>
        <taxon>Lophiostomataceae</taxon>
        <taxon>Lophiostoma</taxon>
    </lineage>
</organism>
<keyword evidence="10" id="KW-1185">Reference proteome</keyword>
<accession>A0A6A6SZ05</accession>